<evidence type="ECO:0000259" key="4">
    <source>
        <dbReference type="PROSITE" id="PS01124"/>
    </source>
</evidence>
<dbReference type="PRINTS" id="PR00032">
    <property type="entry name" value="HTHARAC"/>
</dbReference>
<dbReference type="Pfam" id="PF12833">
    <property type="entry name" value="HTH_18"/>
    <property type="match status" value="1"/>
</dbReference>
<dbReference type="SUPFAM" id="SSF46689">
    <property type="entry name" value="Homeodomain-like"/>
    <property type="match status" value="1"/>
</dbReference>
<dbReference type="InterPro" id="IPR018060">
    <property type="entry name" value="HTH_AraC"/>
</dbReference>
<keyword evidence="2" id="KW-0238">DNA-binding</keyword>
<dbReference type="EMBL" id="CZKB01000018">
    <property type="protein sequence ID" value="CUR61561.1"/>
    <property type="molecule type" value="Genomic_DNA"/>
</dbReference>
<evidence type="ECO:0000313" key="5">
    <source>
        <dbReference type="EMBL" id="CUR61561.1"/>
    </source>
</evidence>
<name>A0A2P2CI39_9ZZZZ</name>
<evidence type="ECO:0000256" key="2">
    <source>
        <dbReference type="ARBA" id="ARBA00023125"/>
    </source>
</evidence>
<dbReference type="InterPro" id="IPR009057">
    <property type="entry name" value="Homeodomain-like_sf"/>
</dbReference>
<feature type="domain" description="HTH araC/xylS-type" evidence="4">
    <location>
        <begin position="24"/>
        <end position="105"/>
    </location>
</feature>
<reference evidence="5" key="1">
    <citation type="submission" date="2015-08" db="EMBL/GenBank/DDBJ databases">
        <authorList>
            <person name="Babu N.S."/>
            <person name="Beckwith C.J."/>
            <person name="Beseler K.G."/>
            <person name="Brison A."/>
            <person name="Carone J.V."/>
            <person name="Caskin T.P."/>
            <person name="Diamond M."/>
            <person name="Durham M.E."/>
            <person name="Foxe J.M."/>
            <person name="Go M."/>
            <person name="Henderson B.A."/>
            <person name="Jones I.B."/>
            <person name="McGettigan J.A."/>
            <person name="Micheletti S.J."/>
            <person name="Nasrallah M.E."/>
            <person name="Ortiz D."/>
            <person name="Piller C.R."/>
            <person name="Privatt S.R."/>
            <person name="Schneider S.L."/>
            <person name="Sharp S."/>
            <person name="Smith T.C."/>
            <person name="Stanton J.D."/>
            <person name="Ullery H.E."/>
            <person name="Wilson R.J."/>
            <person name="Serrano M.G."/>
            <person name="Buck G."/>
            <person name="Lee V."/>
            <person name="Wang Y."/>
            <person name="Carvalho R."/>
            <person name="Voegtly L."/>
            <person name="Shi R."/>
            <person name="Duckworth R."/>
            <person name="Johnson A."/>
            <person name="Loviza R."/>
            <person name="Walstead R."/>
            <person name="Shah Z."/>
            <person name="Kiflezghi M."/>
            <person name="Wade K."/>
            <person name="Ball S.L."/>
            <person name="Bradley K.W."/>
            <person name="Asai D.J."/>
            <person name="Bowman C.A."/>
            <person name="Russell D.A."/>
            <person name="Pope W.H."/>
            <person name="Jacobs-Sera D."/>
            <person name="Hendrix R.W."/>
            <person name="Hatfull G.F."/>
        </authorList>
    </citation>
    <scope>NUCLEOTIDE SEQUENCE</scope>
</reference>
<sequence length="303" mass="33995">MTTVADTFAEFLATLADTLDQGSEERARRLHLSRHHLDRVVSAAGGEPPERMRRRLLLERAAYELVTTDRPVLDVAIEAGFGSHEAFTRAFTRAYGTAPSRWRHAPTRTQIRSASQVHFHPPGSLRLPTARKVTAMDLLTRMIEHHLWLTSEMLDRATRLSDEQLDAPIEVPIGTIDDDMTIRSVLARLVGQLAQWNAAVEQRRYDWDQERGKSLSTLRRELADEGPTFLTQVRTTIEEGRLDDTFVDATCEPPRVFSYGGMVAHVLTFAAVRRLVVLGAFETLGITDLDAGDPMEWVAQPAS</sequence>
<evidence type="ECO:0000256" key="3">
    <source>
        <dbReference type="ARBA" id="ARBA00023163"/>
    </source>
</evidence>
<keyword evidence="3" id="KW-0804">Transcription</keyword>
<dbReference type="AlphaFoldDB" id="A0A2P2CI39"/>
<dbReference type="PANTHER" id="PTHR46796">
    <property type="entry name" value="HTH-TYPE TRANSCRIPTIONAL ACTIVATOR RHAS-RELATED"/>
    <property type="match status" value="1"/>
</dbReference>
<keyword evidence="1" id="KW-0805">Transcription regulation</keyword>
<evidence type="ECO:0000256" key="1">
    <source>
        <dbReference type="ARBA" id="ARBA00023015"/>
    </source>
</evidence>
<dbReference type="InterPro" id="IPR050204">
    <property type="entry name" value="AraC_XylS_family_regulators"/>
</dbReference>
<protein>
    <submittedName>
        <fullName evidence="5">Transcriptional regulator, AraC family</fullName>
    </submittedName>
</protein>
<dbReference type="Gene3D" id="1.10.10.60">
    <property type="entry name" value="Homeodomain-like"/>
    <property type="match status" value="1"/>
</dbReference>
<dbReference type="SMART" id="SM00342">
    <property type="entry name" value="HTH_ARAC"/>
    <property type="match status" value="1"/>
</dbReference>
<proteinExistence type="predicted"/>
<dbReference type="InterPro" id="IPR020449">
    <property type="entry name" value="Tscrpt_reg_AraC-type_HTH"/>
</dbReference>
<accession>A0A2P2CI39</accession>
<dbReference type="GO" id="GO:0043565">
    <property type="term" value="F:sequence-specific DNA binding"/>
    <property type="evidence" value="ECO:0007669"/>
    <property type="project" value="InterPro"/>
</dbReference>
<dbReference type="PROSITE" id="PS01124">
    <property type="entry name" value="HTH_ARAC_FAMILY_2"/>
    <property type="match status" value="1"/>
</dbReference>
<organism evidence="5">
    <name type="scientific">metagenome</name>
    <dbReference type="NCBI Taxonomy" id="256318"/>
    <lineage>
        <taxon>unclassified sequences</taxon>
        <taxon>metagenomes</taxon>
    </lineage>
</organism>
<dbReference type="GO" id="GO:0003700">
    <property type="term" value="F:DNA-binding transcription factor activity"/>
    <property type="evidence" value="ECO:0007669"/>
    <property type="project" value="InterPro"/>
</dbReference>
<gene>
    <name evidence="5" type="ORF">NOCA1250110</name>
</gene>